<name>A0A7N9ICN0_MACFA</name>
<dbReference type="PRINTS" id="PR02045">
    <property type="entry name" value="F138DOMAIN"/>
</dbReference>
<dbReference type="PANTHER" id="PTHR12138:SF152">
    <property type="entry name" value="C2H2-TYPE DOMAIN-CONTAINING PROTEIN"/>
    <property type="match status" value="1"/>
</dbReference>
<evidence type="ECO:0000313" key="2">
    <source>
        <dbReference type="Proteomes" id="UP000233100"/>
    </source>
</evidence>
<keyword evidence="2" id="KW-1185">Reference proteome</keyword>
<dbReference type="GeneTree" id="ENSGT01120000271815"/>
<protein>
    <submittedName>
        <fullName evidence="1">Uncharacterized protein</fullName>
    </submittedName>
</protein>
<dbReference type="PANTHER" id="PTHR12138">
    <property type="entry name" value="PRIMATE-EXPANDED PROTEIN FAMILY"/>
    <property type="match status" value="1"/>
</dbReference>
<sequence length="93" mass="10118">MIWAQCNLCLPGSSHPPTSQVAWTTRHHTRLIFVFFVETGFYHVTQAGLKLPDSSYLPASASQIVGITGESHRAWPISFSSGVFSVLQLSGAV</sequence>
<reference evidence="1" key="2">
    <citation type="submission" date="2025-08" db="UniProtKB">
        <authorList>
            <consortium name="Ensembl"/>
        </authorList>
    </citation>
    <scope>IDENTIFICATION</scope>
</reference>
<dbReference type="AlphaFoldDB" id="A0A7N9ICN0"/>
<evidence type="ECO:0000313" key="1">
    <source>
        <dbReference type="Ensembl" id="ENSMFAP00000053088.1"/>
    </source>
</evidence>
<proteinExistence type="predicted"/>
<reference evidence="1" key="3">
    <citation type="submission" date="2025-09" db="UniProtKB">
        <authorList>
            <consortium name="Ensembl"/>
        </authorList>
    </citation>
    <scope>IDENTIFICATION</scope>
</reference>
<accession>A0A7N9ICN0</accession>
<dbReference type="Ensembl" id="ENSMFAT00000100669.1">
    <property type="protein sequence ID" value="ENSMFAP00000053088.1"/>
    <property type="gene ID" value="ENSMFAG00000064867.1"/>
</dbReference>
<reference evidence="1 2" key="1">
    <citation type="submission" date="2013-03" db="EMBL/GenBank/DDBJ databases">
        <authorList>
            <person name="Warren W."/>
            <person name="Wilson R.K."/>
        </authorList>
    </citation>
    <scope>NUCLEOTIDE SEQUENCE</scope>
</reference>
<organism evidence="1 2">
    <name type="scientific">Macaca fascicularis</name>
    <name type="common">Crab-eating macaque</name>
    <name type="synonym">Cynomolgus monkey</name>
    <dbReference type="NCBI Taxonomy" id="9541"/>
    <lineage>
        <taxon>Eukaryota</taxon>
        <taxon>Metazoa</taxon>
        <taxon>Chordata</taxon>
        <taxon>Craniata</taxon>
        <taxon>Vertebrata</taxon>
        <taxon>Euteleostomi</taxon>
        <taxon>Mammalia</taxon>
        <taxon>Eutheria</taxon>
        <taxon>Euarchontoglires</taxon>
        <taxon>Primates</taxon>
        <taxon>Haplorrhini</taxon>
        <taxon>Catarrhini</taxon>
        <taxon>Cercopithecidae</taxon>
        <taxon>Cercopithecinae</taxon>
        <taxon>Macaca</taxon>
    </lineage>
</organism>
<dbReference type="Proteomes" id="UP000233100">
    <property type="component" value="Chromosome 13"/>
</dbReference>